<sequence length="55" mass="6141">MDSVSLSDLIRHLPVTGESSCTMLLVERRPSKIHTTDLFEVVPEPNIAAHIIEQN</sequence>
<reference evidence="1 2" key="1">
    <citation type="journal article" date="2021" name="Sci. Rep.">
        <title>Chromosome anchoring in Senegalese sole (Solea senegalensis) reveals sex-associated markers and genome rearrangements in flatfish.</title>
        <authorList>
            <person name="Guerrero-Cozar I."/>
            <person name="Gomez-Garrido J."/>
            <person name="Berbel C."/>
            <person name="Martinez-Blanch J.F."/>
            <person name="Alioto T."/>
            <person name="Claros M.G."/>
            <person name="Gagnaire P.A."/>
            <person name="Manchado M."/>
        </authorList>
    </citation>
    <scope>NUCLEOTIDE SEQUENCE [LARGE SCALE GENOMIC DNA]</scope>
    <source>
        <strain evidence="1">Sse05_10M</strain>
    </source>
</reference>
<evidence type="ECO:0000313" key="1">
    <source>
        <dbReference type="EMBL" id="KAG7474890.1"/>
    </source>
</evidence>
<dbReference type="Proteomes" id="UP000693946">
    <property type="component" value="Linkage Group LG9"/>
</dbReference>
<dbReference type="AlphaFoldDB" id="A0AAV6PUF8"/>
<gene>
    <name evidence="1" type="ORF">JOB18_019226</name>
</gene>
<proteinExistence type="predicted"/>
<feature type="non-terminal residue" evidence="1">
    <location>
        <position position="55"/>
    </location>
</feature>
<accession>A0AAV6PUF8</accession>
<comment type="caution">
    <text evidence="1">The sequence shown here is derived from an EMBL/GenBank/DDBJ whole genome shotgun (WGS) entry which is preliminary data.</text>
</comment>
<organism evidence="1 2">
    <name type="scientific">Solea senegalensis</name>
    <name type="common">Senegalese sole</name>
    <dbReference type="NCBI Taxonomy" id="28829"/>
    <lineage>
        <taxon>Eukaryota</taxon>
        <taxon>Metazoa</taxon>
        <taxon>Chordata</taxon>
        <taxon>Craniata</taxon>
        <taxon>Vertebrata</taxon>
        <taxon>Euteleostomi</taxon>
        <taxon>Actinopterygii</taxon>
        <taxon>Neopterygii</taxon>
        <taxon>Teleostei</taxon>
        <taxon>Neoteleostei</taxon>
        <taxon>Acanthomorphata</taxon>
        <taxon>Carangaria</taxon>
        <taxon>Pleuronectiformes</taxon>
        <taxon>Pleuronectoidei</taxon>
        <taxon>Soleidae</taxon>
        <taxon>Solea</taxon>
    </lineage>
</organism>
<protein>
    <submittedName>
        <fullName evidence="1">Uncharacterized protein</fullName>
    </submittedName>
</protein>
<keyword evidence="2" id="KW-1185">Reference proteome</keyword>
<dbReference type="EMBL" id="JAGKHQ010000021">
    <property type="protein sequence ID" value="KAG7474890.1"/>
    <property type="molecule type" value="Genomic_DNA"/>
</dbReference>
<evidence type="ECO:0000313" key="2">
    <source>
        <dbReference type="Proteomes" id="UP000693946"/>
    </source>
</evidence>
<name>A0AAV6PUF8_SOLSE</name>